<evidence type="ECO:0000256" key="1">
    <source>
        <dbReference type="SAM" id="MobiDB-lite"/>
    </source>
</evidence>
<dbReference type="GO" id="GO:0006355">
    <property type="term" value="P:regulation of DNA-templated transcription"/>
    <property type="evidence" value="ECO:0007669"/>
    <property type="project" value="InterPro"/>
</dbReference>
<dbReference type="AlphaFoldDB" id="A0A419HLU3"/>
<accession>A0A419HLU3</accession>
<dbReference type="Gene3D" id="1.10.260.40">
    <property type="entry name" value="lambda repressor-like DNA-binding domains"/>
    <property type="match status" value="1"/>
</dbReference>
<feature type="domain" description="HTH lacI-type" evidence="2">
    <location>
        <begin position="26"/>
        <end position="50"/>
    </location>
</feature>
<proteinExistence type="predicted"/>
<reference evidence="3 4" key="1">
    <citation type="submission" date="2018-09" db="EMBL/GenBank/DDBJ databases">
        <title>YIM PH 21725 draft genome.</title>
        <authorList>
            <person name="Miao C."/>
        </authorList>
    </citation>
    <scope>NUCLEOTIDE SEQUENCE [LARGE SCALE GENOMIC DNA]</scope>
    <source>
        <strain evidence="4">YIM PH21725</strain>
    </source>
</reference>
<keyword evidence="4" id="KW-1185">Reference proteome</keyword>
<dbReference type="Proteomes" id="UP000285112">
    <property type="component" value="Unassembled WGS sequence"/>
</dbReference>
<organism evidence="3 4">
    <name type="scientific">Amycolatopsis panacis</name>
    <dbReference type="NCBI Taxonomy" id="2340917"/>
    <lineage>
        <taxon>Bacteria</taxon>
        <taxon>Bacillati</taxon>
        <taxon>Actinomycetota</taxon>
        <taxon>Actinomycetes</taxon>
        <taxon>Pseudonocardiales</taxon>
        <taxon>Pseudonocardiaceae</taxon>
        <taxon>Amycolatopsis</taxon>
    </lineage>
</organism>
<comment type="caution">
    <text evidence="3">The sequence shown here is derived from an EMBL/GenBank/DDBJ whole genome shotgun (WGS) entry which is preliminary data.</text>
</comment>
<dbReference type="OrthoDB" id="2854648at2"/>
<sequence length="118" mass="12528">MSRPALETVSGEEFEQVGSPTRRGRVTIRDVAERANVSVSTVSHAFSGPGTRSRARSAEPRPYGAIAVHVVERNCALVLAVLRGRVTAPGPGRRGTSSPALTAAARWSTSCWSGIFPR</sequence>
<dbReference type="EMBL" id="QZFV01000142">
    <property type="protein sequence ID" value="RJQ76913.1"/>
    <property type="molecule type" value="Genomic_DNA"/>
</dbReference>
<evidence type="ECO:0000313" key="3">
    <source>
        <dbReference type="EMBL" id="RJQ76913.1"/>
    </source>
</evidence>
<name>A0A419HLU3_9PSEU</name>
<gene>
    <name evidence="3" type="ORF">D5S19_29315</name>
</gene>
<dbReference type="SUPFAM" id="SSF47413">
    <property type="entry name" value="lambda repressor-like DNA-binding domains"/>
    <property type="match status" value="1"/>
</dbReference>
<dbReference type="InterPro" id="IPR000843">
    <property type="entry name" value="HTH_LacI"/>
</dbReference>
<feature type="region of interest" description="Disordered" evidence="1">
    <location>
        <begin position="1"/>
        <end position="25"/>
    </location>
</feature>
<protein>
    <submittedName>
        <fullName evidence="3">LacI family transcriptional regulator</fullName>
    </submittedName>
</protein>
<evidence type="ECO:0000259" key="2">
    <source>
        <dbReference type="PROSITE" id="PS50932"/>
    </source>
</evidence>
<evidence type="ECO:0000313" key="4">
    <source>
        <dbReference type="Proteomes" id="UP000285112"/>
    </source>
</evidence>
<dbReference type="Pfam" id="PF00356">
    <property type="entry name" value="LacI"/>
    <property type="match status" value="1"/>
</dbReference>
<dbReference type="GO" id="GO:0003677">
    <property type="term" value="F:DNA binding"/>
    <property type="evidence" value="ECO:0007669"/>
    <property type="project" value="InterPro"/>
</dbReference>
<dbReference type="PROSITE" id="PS50932">
    <property type="entry name" value="HTH_LACI_2"/>
    <property type="match status" value="1"/>
</dbReference>
<dbReference type="InterPro" id="IPR010982">
    <property type="entry name" value="Lambda_DNA-bd_dom_sf"/>
</dbReference>